<feature type="domain" description="HotDog ACOT-type" evidence="4">
    <location>
        <begin position="178"/>
        <end position="291"/>
    </location>
</feature>
<gene>
    <name evidence="5" type="ORF">D6T64_16375</name>
</gene>
<dbReference type="Pfam" id="PF03061">
    <property type="entry name" value="4HBT"/>
    <property type="match status" value="2"/>
</dbReference>
<organism evidence="5 6">
    <name type="scientific">Cryobacterium melibiosiphilum</name>
    <dbReference type="NCBI Taxonomy" id="995039"/>
    <lineage>
        <taxon>Bacteria</taxon>
        <taxon>Bacillati</taxon>
        <taxon>Actinomycetota</taxon>
        <taxon>Actinomycetes</taxon>
        <taxon>Micrococcales</taxon>
        <taxon>Microbacteriaceae</taxon>
        <taxon>Cryobacterium</taxon>
    </lineage>
</organism>
<evidence type="ECO:0000256" key="1">
    <source>
        <dbReference type="ARBA" id="ARBA00010458"/>
    </source>
</evidence>
<dbReference type="PANTHER" id="PTHR11049:SF16">
    <property type="entry name" value="PROTEIN VDLD"/>
    <property type="match status" value="1"/>
</dbReference>
<dbReference type="SUPFAM" id="SSF54637">
    <property type="entry name" value="Thioesterase/thiol ester dehydrase-isomerase"/>
    <property type="match status" value="2"/>
</dbReference>
<dbReference type="GO" id="GO:0052816">
    <property type="term" value="F:long-chain fatty acyl-CoA hydrolase activity"/>
    <property type="evidence" value="ECO:0007669"/>
    <property type="project" value="TreeGrafter"/>
</dbReference>
<keyword evidence="6" id="KW-1185">Reference proteome</keyword>
<dbReference type="GO" id="GO:0005829">
    <property type="term" value="C:cytosol"/>
    <property type="evidence" value="ECO:0007669"/>
    <property type="project" value="TreeGrafter"/>
</dbReference>
<evidence type="ECO:0000256" key="2">
    <source>
        <dbReference type="ARBA" id="ARBA00022801"/>
    </source>
</evidence>
<dbReference type="InterPro" id="IPR040170">
    <property type="entry name" value="Cytosol_ACT"/>
</dbReference>
<proteinExistence type="inferred from homology"/>
<dbReference type="EMBL" id="QZVS01000092">
    <property type="protein sequence ID" value="RJT87017.1"/>
    <property type="molecule type" value="Genomic_DNA"/>
</dbReference>
<evidence type="ECO:0000259" key="4">
    <source>
        <dbReference type="PROSITE" id="PS51770"/>
    </source>
</evidence>
<evidence type="ECO:0000256" key="3">
    <source>
        <dbReference type="PROSITE-ProRule" id="PRU01106"/>
    </source>
</evidence>
<accession>A0A3A5MA62</accession>
<dbReference type="PROSITE" id="PS51770">
    <property type="entry name" value="HOTDOG_ACOT"/>
    <property type="match status" value="2"/>
</dbReference>
<dbReference type="RefSeq" id="WP_119975758.1">
    <property type="nucleotide sequence ID" value="NZ_JBHSQA010000010.1"/>
</dbReference>
<evidence type="ECO:0000313" key="6">
    <source>
        <dbReference type="Proteomes" id="UP000272015"/>
    </source>
</evidence>
<comment type="similarity">
    <text evidence="1">Belongs to the acyl coenzyme A hydrolase family.</text>
</comment>
<dbReference type="Proteomes" id="UP000272015">
    <property type="component" value="Unassembled WGS sequence"/>
</dbReference>
<evidence type="ECO:0000313" key="5">
    <source>
        <dbReference type="EMBL" id="RJT87017.1"/>
    </source>
</evidence>
<sequence>MPDPANPLVQPETTEPRHSDRITLRFMAVPQDVTAAGTTVAAGSVLEWIDKAGYACAVGWAASFCVTAYVGNVHFTRPIESGHLVEVHARIIHTGRTSMQVLVTVETTDVRERAFTPATHCILVFVAIDDAGKPREVPTWQPENDADRALQANAMDRLEPRKRIQASMRAQEYAVGGTAPRTVFRFLADPADANWGGNAHGGTVMRWIDEAAYACAASWSSEAAVAVYAGGIHFYRPIHIGHIVEVDAQMIRTGARSMHISVRVRSGSPLTPDDLQLTTQCMSIFVSVGTDGRAEAVAPLPLTTEQDLNLDAHARELMLMREPMKTMPVNLVRRHRP</sequence>
<comment type="caution">
    <text evidence="5">The sequence shown here is derived from an EMBL/GenBank/DDBJ whole genome shotgun (WGS) entry which is preliminary data.</text>
</comment>
<dbReference type="Gene3D" id="3.10.129.10">
    <property type="entry name" value="Hotdog Thioesterase"/>
    <property type="match status" value="2"/>
</dbReference>
<dbReference type="InterPro" id="IPR033120">
    <property type="entry name" value="HOTDOG_ACOT"/>
</dbReference>
<dbReference type="GO" id="GO:0006637">
    <property type="term" value="P:acyl-CoA metabolic process"/>
    <property type="evidence" value="ECO:0007669"/>
    <property type="project" value="TreeGrafter"/>
</dbReference>
<feature type="domain" description="HotDog ACOT-type" evidence="4">
    <location>
        <begin position="18"/>
        <end position="131"/>
    </location>
</feature>
<dbReference type="CDD" id="cd03442">
    <property type="entry name" value="BFIT_BACH"/>
    <property type="match status" value="2"/>
</dbReference>
<dbReference type="InterPro" id="IPR029069">
    <property type="entry name" value="HotDog_dom_sf"/>
</dbReference>
<dbReference type="AlphaFoldDB" id="A0A3A5MA62"/>
<keyword evidence="2 3" id="KW-0378">Hydrolase</keyword>
<protein>
    <submittedName>
        <fullName evidence="5">Acyl-CoA thioesterase</fullName>
    </submittedName>
</protein>
<dbReference type="PANTHER" id="PTHR11049">
    <property type="entry name" value="ACYL COENZYME A THIOESTER HYDROLASE"/>
    <property type="match status" value="1"/>
</dbReference>
<dbReference type="InterPro" id="IPR006683">
    <property type="entry name" value="Thioestr_dom"/>
</dbReference>
<dbReference type="OrthoDB" id="9809430at2"/>
<reference evidence="5 6" key="1">
    <citation type="submission" date="2018-09" db="EMBL/GenBank/DDBJ databases">
        <title>Novel species of Cryobacterium.</title>
        <authorList>
            <person name="Liu Q."/>
            <person name="Xin Y.-H."/>
        </authorList>
    </citation>
    <scope>NUCLEOTIDE SEQUENCE [LARGE SCALE GENOMIC DNA]</scope>
    <source>
        <strain evidence="5 6">Hh39</strain>
    </source>
</reference>
<name>A0A3A5MA62_9MICO</name>